<reference evidence="4" key="1">
    <citation type="submission" date="2021-01" db="EMBL/GenBank/DDBJ databases">
        <title>Caligus Genome Assembly.</title>
        <authorList>
            <person name="Gallardo-Escarate C."/>
        </authorList>
    </citation>
    <scope>NUCLEOTIDE SEQUENCE [LARGE SCALE GENOMIC DNA]</scope>
</reference>
<dbReference type="GO" id="GO:0004523">
    <property type="term" value="F:RNA-DNA hybrid ribonuclease activity"/>
    <property type="evidence" value="ECO:0007669"/>
    <property type="project" value="InterPro"/>
</dbReference>
<feature type="non-terminal residue" evidence="3">
    <location>
        <position position="1"/>
    </location>
</feature>
<evidence type="ECO:0000313" key="3">
    <source>
        <dbReference type="EMBL" id="QQP36290.1"/>
    </source>
</evidence>
<dbReference type="Pfam" id="PF00075">
    <property type="entry name" value="RNase_H"/>
    <property type="match status" value="1"/>
</dbReference>
<dbReference type="InterPro" id="IPR002156">
    <property type="entry name" value="RNaseH_domain"/>
</dbReference>
<gene>
    <name evidence="3" type="ORF">FKW44_021341</name>
</gene>
<evidence type="ECO:0000259" key="2">
    <source>
        <dbReference type="PROSITE" id="PS50879"/>
    </source>
</evidence>
<protein>
    <submittedName>
        <fullName evidence="3">LOC101744750</fullName>
    </submittedName>
</protein>
<dbReference type="SUPFAM" id="SSF53098">
    <property type="entry name" value="Ribonuclease H-like"/>
    <property type="match status" value="1"/>
</dbReference>
<dbReference type="OrthoDB" id="7765170at2759"/>
<dbReference type="InterPro" id="IPR012337">
    <property type="entry name" value="RNaseH-like_sf"/>
</dbReference>
<evidence type="ECO:0000256" key="1">
    <source>
        <dbReference type="SAM" id="MobiDB-lite"/>
    </source>
</evidence>
<name>A0A7T8GRB5_CALRO</name>
<accession>A0A7T8GRB5</accession>
<proteinExistence type="predicted"/>
<feature type="region of interest" description="Disordered" evidence="1">
    <location>
        <begin position="184"/>
        <end position="205"/>
    </location>
</feature>
<dbReference type="Gene3D" id="3.30.420.10">
    <property type="entry name" value="Ribonuclease H-like superfamily/Ribonuclease H"/>
    <property type="match status" value="1"/>
</dbReference>
<organism evidence="3 4">
    <name type="scientific">Caligus rogercresseyi</name>
    <name type="common">Sea louse</name>
    <dbReference type="NCBI Taxonomy" id="217165"/>
    <lineage>
        <taxon>Eukaryota</taxon>
        <taxon>Metazoa</taxon>
        <taxon>Ecdysozoa</taxon>
        <taxon>Arthropoda</taxon>
        <taxon>Crustacea</taxon>
        <taxon>Multicrustacea</taxon>
        <taxon>Hexanauplia</taxon>
        <taxon>Copepoda</taxon>
        <taxon>Siphonostomatoida</taxon>
        <taxon>Caligidae</taxon>
        <taxon>Caligus</taxon>
    </lineage>
</organism>
<sequence length="205" mass="22849">SEATVFQAEVFAITQAVEAVLQLGKPSGDVKILSDSQSAIAAILNPLTTSSVVKECKETLLKAKSQKNIQLSYCKGHNDLIGNEFADFLAKSGTTSQNRKCVGISQSFIKKSLYDAFYKAWCRRYFNERTMAHTRGLLGKPNKKIVNLDRQKLRLLVQAYTGHGPFLAPFSKMEKLNCNLQRLQGRAADSRSPHQQMPCTIPRKI</sequence>
<dbReference type="EMBL" id="CP045904">
    <property type="protein sequence ID" value="QQP36290.1"/>
    <property type="molecule type" value="Genomic_DNA"/>
</dbReference>
<dbReference type="Proteomes" id="UP000595437">
    <property type="component" value="Chromosome 15"/>
</dbReference>
<dbReference type="CDD" id="cd09276">
    <property type="entry name" value="Rnase_HI_RT_non_LTR"/>
    <property type="match status" value="1"/>
</dbReference>
<feature type="domain" description="RNase H type-1" evidence="2">
    <location>
        <begin position="1"/>
        <end position="95"/>
    </location>
</feature>
<dbReference type="AlphaFoldDB" id="A0A7T8GRB5"/>
<keyword evidence="4" id="KW-1185">Reference proteome</keyword>
<dbReference type="InterPro" id="IPR036397">
    <property type="entry name" value="RNaseH_sf"/>
</dbReference>
<dbReference type="PROSITE" id="PS50879">
    <property type="entry name" value="RNASE_H_1"/>
    <property type="match status" value="1"/>
</dbReference>
<dbReference type="GO" id="GO:0003676">
    <property type="term" value="F:nucleic acid binding"/>
    <property type="evidence" value="ECO:0007669"/>
    <property type="project" value="InterPro"/>
</dbReference>
<evidence type="ECO:0000313" key="4">
    <source>
        <dbReference type="Proteomes" id="UP000595437"/>
    </source>
</evidence>